<gene>
    <name evidence="2" type="ORF">QTP81_13455</name>
</gene>
<keyword evidence="3" id="KW-1185">Reference proteome</keyword>
<sequence>MRRITLLALLAFSALTYAQTLRLSEPVATTSTTETFGAVIDETVTDVALAQLLEAPTDYLGEPVKVNTRISKVCQKKGCFFIAQQEEHVIRVSFRDYGFFVPTDISGKQVTLVGELIKQQISEAQADHINSDLAGTEAVITAGVQYELVADAVRVPK</sequence>
<dbReference type="InterPro" id="IPR032577">
    <property type="entry name" value="DUF4920"/>
</dbReference>
<comment type="caution">
    <text evidence="2">The sequence shown here is derived from an EMBL/GenBank/DDBJ whole genome shotgun (WGS) entry which is preliminary data.</text>
</comment>
<accession>A0ABT7SZK2</accession>
<dbReference type="Pfam" id="PF16267">
    <property type="entry name" value="DUF4920"/>
    <property type="match status" value="1"/>
</dbReference>
<protein>
    <submittedName>
        <fullName evidence="2">DUF4920 domain-containing protein</fullName>
    </submittedName>
</protein>
<dbReference type="Proteomes" id="UP001234343">
    <property type="component" value="Unassembled WGS sequence"/>
</dbReference>
<dbReference type="RefSeq" id="WP_289366227.1">
    <property type="nucleotide sequence ID" value="NZ_JAUCBP010000011.1"/>
</dbReference>
<proteinExistence type="predicted"/>
<evidence type="ECO:0000313" key="3">
    <source>
        <dbReference type="Proteomes" id="UP001234343"/>
    </source>
</evidence>
<feature type="signal peptide" evidence="1">
    <location>
        <begin position="1"/>
        <end position="18"/>
    </location>
</feature>
<organism evidence="2 3">
    <name type="scientific">Alteromonas arenosi</name>
    <dbReference type="NCBI Taxonomy" id="3055817"/>
    <lineage>
        <taxon>Bacteria</taxon>
        <taxon>Pseudomonadati</taxon>
        <taxon>Pseudomonadota</taxon>
        <taxon>Gammaproteobacteria</taxon>
        <taxon>Alteromonadales</taxon>
        <taxon>Alteromonadaceae</taxon>
        <taxon>Alteromonas/Salinimonas group</taxon>
        <taxon>Alteromonas</taxon>
    </lineage>
</organism>
<name>A0ABT7SZK2_9ALTE</name>
<dbReference type="EMBL" id="JAUCBP010000011">
    <property type="protein sequence ID" value="MDM7861601.1"/>
    <property type="molecule type" value="Genomic_DNA"/>
</dbReference>
<reference evidence="2 3" key="1">
    <citation type="submission" date="2023-06" db="EMBL/GenBank/DDBJ databases">
        <title>Alteromonas sp. ASW11-36 isolated from intertidal sand.</title>
        <authorList>
            <person name="Li Y."/>
        </authorList>
    </citation>
    <scope>NUCLEOTIDE SEQUENCE [LARGE SCALE GENOMIC DNA]</scope>
    <source>
        <strain evidence="2 3">ASW11-36</strain>
    </source>
</reference>
<keyword evidence="1" id="KW-0732">Signal</keyword>
<evidence type="ECO:0000313" key="2">
    <source>
        <dbReference type="EMBL" id="MDM7861601.1"/>
    </source>
</evidence>
<feature type="chain" id="PRO_5046981364" evidence="1">
    <location>
        <begin position="19"/>
        <end position="157"/>
    </location>
</feature>
<evidence type="ECO:0000256" key="1">
    <source>
        <dbReference type="SAM" id="SignalP"/>
    </source>
</evidence>